<evidence type="ECO:0000313" key="3">
    <source>
        <dbReference type="Proteomes" id="UP000594118"/>
    </source>
</evidence>
<name>A0A7L9WJV3_9RHOB</name>
<sequence length="149" mass="16047">MKPAFVRANRRQCLFGTISAMASLGVPLLLRAASASGMGGAFLDVSQRLMNPDLNPAIGARIAASAATRYRDLAGMLAQITAAADARNSACVEDVFDNLPEGPTRDFAYWVIVGWFTASSFAEREATLFTNPHLRLFCAERLGARPLCH</sequence>
<accession>A0A7L9WJV3</accession>
<reference evidence="2 3" key="1">
    <citation type="submission" date="2019-10" db="EMBL/GenBank/DDBJ databases">
        <title>Pseudopuniceibacterium sp. HQ09 islated from Antarctica.</title>
        <authorList>
            <person name="Liao L."/>
            <person name="Su S."/>
            <person name="Chen B."/>
            <person name="Yu Y."/>
        </authorList>
    </citation>
    <scope>NUCLEOTIDE SEQUENCE [LARGE SCALE GENOMIC DNA]</scope>
    <source>
        <strain evidence="2 3">HQ09</strain>
    </source>
</reference>
<gene>
    <name evidence="2" type="ORF">F3W81_06610</name>
</gene>
<dbReference type="Proteomes" id="UP000594118">
    <property type="component" value="Chromosome"/>
</dbReference>
<dbReference type="InterPro" id="IPR024651">
    <property type="entry name" value="FAD-SLDH_ssu"/>
</dbReference>
<keyword evidence="1" id="KW-0732">Signal</keyword>
<proteinExistence type="predicted"/>
<keyword evidence="3" id="KW-1185">Reference proteome</keyword>
<dbReference type="EMBL" id="CP045201">
    <property type="protein sequence ID" value="QOL80509.1"/>
    <property type="molecule type" value="Genomic_DNA"/>
</dbReference>
<feature type="chain" id="PRO_5032437020" evidence="1">
    <location>
        <begin position="33"/>
        <end position="149"/>
    </location>
</feature>
<feature type="signal peptide" evidence="1">
    <location>
        <begin position="1"/>
        <end position="32"/>
    </location>
</feature>
<protein>
    <submittedName>
        <fullName evidence="2">Uncharacterized protein</fullName>
    </submittedName>
</protein>
<organism evidence="2 3">
    <name type="scientific">Pseudooceanicola spongiae</name>
    <dbReference type="NCBI Taxonomy" id="2613965"/>
    <lineage>
        <taxon>Bacteria</taxon>
        <taxon>Pseudomonadati</taxon>
        <taxon>Pseudomonadota</taxon>
        <taxon>Alphaproteobacteria</taxon>
        <taxon>Rhodobacterales</taxon>
        <taxon>Paracoccaceae</taxon>
        <taxon>Pseudooceanicola</taxon>
    </lineage>
</organism>
<evidence type="ECO:0000313" key="2">
    <source>
        <dbReference type="EMBL" id="QOL80509.1"/>
    </source>
</evidence>
<dbReference type="AlphaFoldDB" id="A0A7L9WJV3"/>
<dbReference type="KEGG" id="pshq:F3W81_06610"/>
<evidence type="ECO:0000256" key="1">
    <source>
        <dbReference type="SAM" id="SignalP"/>
    </source>
</evidence>
<dbReference type="Pfam" id="PF12318">
    <property type="entry name" value="FAD-SLDH"/>
    <property type="match status" value="1"/>
</dbReference>